<dbReference type="InterPro" id="IPR011576">
    <property type="entry name" value="Pyridox_Oxase_N"/>
</dbReference>
<reference evidence="3 4" key="1">
    <citation type="submission" date="2020-08" db="EMBL/GenBank/DDBJ databases">
        <title>Sequencing the genomes of 1000 actinobacteria strains.</title>
        <authorList>
            <person name="Klenk H.-P."/>
        </authorList>
    </citation>
    <scope>NUCLEOTIDE SEQUENCE [LARGE SCALE GENOMIC DNA]</scope>
    <source>
        <strain evidence="3 4">DSM 45272</strain>
    </source>
</reference>
<keyword evidence="1" id="KW-0560">Oxidoreductase</keyword>
<evidence type="ECO:0000313" key="4">
    <source>
        <dbReference type="Proteomes" id="UP000580861"/>
    </source>
</evidence>
<gene>
    <name evidence="3" type="ORF">HDA45_008212</name>
</gene>
<dbReference type="InterPro" id="IPR012349">
    <property type="entry name" value="Split_barrel_FMN-bd"/>
</dbReference>
<dbReference type="InterPro" id="IPR052019">
    <property type="entry name" value="F420H2_bilvrd_red/Heme_oxyg"/>
</dbReference>
<dbReference type="PANTHER" id="PTHR35176">
    <property type="entry name" value="HEME OXYGENASE HI_0854-RELATED"/>
    <property type="match status" value="1"/>
</dbReference>
<accession>A0A841BH89</accession>
<sequence>MRLTPAEARSRFEGERIARLATAGSDGLPHLVPVTFVVEGDSVAFAIDHKPKSTTALRRLKNIAGNPVVSFLTDCYDEDWAELWWARADGVARVLTDPEEQALPVRLLREKYPQYGAQPAPHAVVSTLVHSWSGWRASS</sequence>
<dbReference type="AlphaFoldDB" id="A0A841BH89"/>
<dbReference type="NCBIfam" id="TIGR03668">
    <property type="entry name" value="Rv0121_F420"/>
    <property type="match status" value="1"/>
</dbReference>
<dbReference type="GO" id="GO:0016627">
    <property type="term" value="F:oxidoreductase activity, acting on the CH-CH group of donors"/>
    <property type="evidence" value="ECO:0007669"/>
    <property type="project" value="TreeGrafter"/>
</dbReference>
<dbReference type="PANTHER" id="PTHR35176:SF2">
    <property type="entry name" value="F420H(2)-DEPENDENT REDUCTASE RV1155"/>
    <property type="match status" value="1"/>
</dbReference>
<name>A0A841BH89_9PSEU</name>
<protein>
    <submittedName>
        <fullName evidence="3">PPOX class probable F420-dependent enzyme</fullName>
    </submittedName>
</protein>
<evidence type="ECO:0000256" key="1">
    <source>
        <dbReference type="ARBA" id="ARBA00023002"/>
    </source>
</evidence>
<dbReference type="EMBL" id="JACHMX010000001">
    <property type="protein sequence ID" value="MBB5858125.1"/>
    <property type="molecule type" value="Genomic_DNA"/>
</dbReference>
<comment type="caution">
    <text evidence="3">The sequence shown here is derived from an EMBL/GenBank/DDBJ whole genome shotgun (WGS) entry which is preliminary data.</text>
</comment>
<dbReference type="Gene3D" id="2.30.110.10">
    <property type="entry name" value="Electron Transport, Fmn-binding Protein, Chain A"/>
    <property type="match status" value="1"/>
</dbReference>
<dbReference type="GO" id="GO:0005829">
    <property type="term" value="C:cytosol"/>
    <property type="evidence" value="ECO:0007669"/>
    <property type="project" value="TreeGrafter"/>
</dbReference>
<proteinExistence type="predicted"/>
<organism evidence="3 4">
    <name type="scientific">Amycolatopsis umgeniensis</name>
    <dbReference type="NCBI Taxonomy" id="336628"/>
    <lineage>
        <taxon>Bacteria</taxon>
        <taxon>Bacillati</taxon>
        <taxon>Actinomycetota</taxon>
        <taxon>Actinomycetes</taxon>
        <taxon>Pseudonocardiales</taxon>
        <taxon>Pseudonocardiaceae</taxon>
        <taxon>Amycolatopsis</taxon>
    </lineage>
</organism>
<feature type="domain" description="Pyridoxamine 5'-phosphate oxidase N-terminal" evidence="2">
    <location>
        <begin position="6"/>
        <end position="125"/>
    </location>
</feature>
<keyword evidence="4" id="KW-1185">Reference proteome</keyword>
<dbReference type="GO" id="GO:0070967">
    <property type="term" value="F:coenzyme F420 binding"/>
    <property type="evidence" value="ECO:0007669"/>
    <property type="project" value="TreeGrafter"/>
</dbReference>
<dbReference type="RefSeq" id="WP_184904795.1">
    <property type="nucleotide sequence ID" value="NZ_JACHMX010000001.1"/>
</dbReference>
<dbReference type="InterPro" id="IPR019967">
    <property type="entry name" value="F420-dep_enz_PPOX_Rv0121"/>
</dbReference>
<dbReference type="SUPFAM" id="SSF50475">
    <property type="entry name" value="FMN-binding split barrel"/>
    <property type="match status" value="1"/>
</dbReference>
<dbReference type="Pfam" id="PF01243">
    <property type="entry name" value="PNPOx_N"/>
    <property type="match status" value="1"/>
</dbReference>
<evidence type="ECO:0000313" key="3">
    <source>
        <dbReference type="EMBL" id="MBB5858125.1"/>
    </source>
</evidence>
<evidence type="ECO:0000259" key="2">
    <source>
        <dbReference type="Pfam" id="PF01243"/>
    </source>
</evidence>
<dbReference type="Proteomes" id="UP000580861">
    <property type="component" value="Unassembled WGS sequence"/>
</dbReference>